<evidence type="ECO:0000259" key="3">
    <source>
        <dbReference type="Pfam" id="PF07589"/>
    </source>
</evidence>
<name>A0A8J3GD31_9BACT</name>
<organism evidence="4 5">
    <name type="scientific">Cerasicoccus arenae</name>
    <dbReference type="NCBI Taxonomy" id="424488"/>
    <lineage>
        <taxon>Bacteria</taxon>
        <taxon>Pseudomonadati</taxon>
        <taxon>Verrucomicrobiota</taxon>
        <taxon>Opitutia</taxon>
        <taxon>Puniceicoccales</taxon>
        <taxon>Cerasicoccaceae</taxon>
        <taxon>Cerasicoccus</taxon>
    </lineage>
</organism>
<dbReference type="InterPro" id="IPR013424">
    <property type="entry name" value="Ice-binding_C"/>
</dbReference>
<keyword evidence="1" id="KW-0472">Membrane</keyword>
<dbReference type="RefSeq" id="WP_189511857.1">
    <property type="nucleotide sequence ID" value="NZ_BMXG01000003.1"/>
</dbReference>
<sequence length="188" mass="19887">MKRILLLLGLISIVNLSHASVHYNISETLTGVQVDFSGSIDYNGTGWTFDGNAFPVSRIAVTPQLLESNTGDVLNRYLHTTTIVTPVASNVFSLESPGTITGVPFTVGNGFVTVPTDYVSGDNSLVGSFFIAGQTFDDLGITPAVGATFIDYGTDLITFTATAIPEPSTYAALFGLAILGLVMVRKRS</sequence>
<dbReference type="NCBIfam" id="TIGR02595">
    <property type="entry name" value="PEP_CTERM"/>
    <property type="match status" value="1"/>
</dbReference>
<dbReference type="EMBL" id="BMXG01000003">
    <property type="protein sequence ID" value="GHB93832.1"/>
    <property type="molecule type" value="Genomic_DNA"/>
</dbReference>
<dbReference type="Proteomes" id="UP000642829">
    <property type="component" value="Unassembled WGS sequence"/>
</dbReference>
<evidence type="ECO:0000313" key="5">
    <source>
        <dbReference type="Proteomes" id="UP000642829"/>
    </source>
</evidence>
<proteinExistence type="predicted"/>
<protein>
    <recommendedName>
        <fullName evidence="3">Ice-binding protein C-terminal domain-containing protein</fullName>
    </recommendedName>
</protein>
<evidence type="ECO:0000313" key="4">
    <source>
        <dbReference type="EMBL" id="GHB93832.1"/>
    </source>
</evidence>
<reference evidence="4" key="2">
    <citation type="submission" date="2020-09" db="EMBL/GenBank/DDBJ databases">
        <authorList>
            <person name="Sun Q."/>
            <person name="Kim S."/>
        </authorList>
    </citation>
    <scope>NUCLEOTIDE SEQUENCE</scope>
    <source>
        <strain evidence="4">KCTC 12870</strain>
    </source>
</reference>
<keyword evidence="1" id="KW-1133">Transmembrane helix</keyword>
<keyword evidence="2" id="KW-0732">Signal</keyword>
<comment type="caution">
    <text evidence="4">The sequence shown here is derived from an EMBL/GenBank/DDBJ whole genome shotgun (WGS) entry which is preliminary data.</text>
</comment>
<gene>
    <name evidence="4" type="ORF">GCM10007047_06730</name>
</gene>
<dbReference type="AlphaFoldDB" id="A0A8J3GD31"/>
<evidence type="ECO:0000256" key="2">
    <source>
        <dbReference type="SAM" id="SignalP"/>
    </source>
</evidence>
<evidence type="ECO:0000256" key="1">
    <source>
        <dbReference type="SAM" id="Phobius"/>
    </source>
</evidence>
<dbReference type="Pfam" id="PF07589">
    <property type="entry name" value="PEP-CTERM"/>
    <property type="match status" value="1"/>
</dbReference>
<keyword evidence="1" id="KW-0812">Transmembrane</keyword>
<reference evidence="4" key="1">
    <citation type="journal article" date="2014" name="Int. J. Syst. Evol. Microbiol.">
        <title>Complete genome sequence of Corynebacterium casei LMG S-19264T (=DSM 44701T), isolated from a smear-ripened cheese.</title>
        <authorList>
            <consortium name="US DOE Joint Genome Institute (JGI-PGF)"/>
            <person name="Walter F."/>
            <person name="Albersmeier A."/>
            <person name="Kalinowski J."/>
            <person name="Ruckert C."/>
        </authorList>
    </citation>
    <scope>NUCLEOTIDE SEQUENCE</scope>
    <source>
        <strain evidence="4">KCTC 12870</strain>
    </source>
</reference>
<feature type="chain" id="PRO_5035195920" description="Ice-binding protein C-terminal domain-containing protein" evidence="2">
    <location>
        <begin position="20"/>
        <end position="188"/>
    </location>
</feature>
<accession>A0A8J3GD31</accession>
<feature type="signal peptide" evidence="2">
    <location>
        <begin position="1"/>
        <end position="19"/>
    </location>
</feature>
<keyword evidence="5" id="KW-1185">Reference proteome</keyword>
<feature type="transmembrane region" description="Helical" evidence="1">
    <location>
        <begin position="167"/>
        <end position="184"/>
    </location>
</feature>
<feature type="domain" description="Ice-binding protein C-terminal" evidence="3">
    <location>
        <begin position="163"/>
        <end position="187"/>
    </location>
</feature>